<evidence type="ECO:0000256" key="15">
    <source>
        <dbReference type="PIRNR" id="PIRNR000447"/>
    </source>
</evidence>
<dbReference type="NCBIfam" id="NF005589">
    <property type="entry name" value="PRK07314.1"/>
    <property type="match status" value="1"/>
</dbReference>
<keyword evidence="12" id="KW-0012">Acyltransferase</keyword>
<evidence type="ECO:0000256" key="14">
    <source>
        <dbReference type="ARBA" id="ARBA00058711"/>
    </source>
</evidence>
<dbReference type="InterPro" id="IPR017568">
    <property type="entry name" value="3-oxoacyl-ACP_synth-2"/>
</dbReference>
<dbReference type="PROSITE" id="PS52004">
    <property type="entry name" value="KS3_2"/>
    <property type="match status" value="1"/>
</dbReference>
<evidence type="ECO:0000313" key="20">
    <source>
        <dbReference type="Proteomes" id="UP001229421"/>
    </source>
</evidence>
<comment type="caution">
    <text evidence="19">The sequence shown here is derived from an EMBL/GenBank/DDBJ whole genome shotgun (WGS) entry which is preliminary data.</text>
</comment>
<evidence type="ECO:0000256" key="16">
    <source>
        <dbReference type="PIRSR" id="PIRSR000447-1"/>
    </source>
</evidence>
<comment type="similarity">
    <text evidence="2 15 17">Belongs to the thiolase-like superfamily. Beta-ketoacyl-ACP synthases family.</text>
</comment>
<evidence type="ECO:0000256" key="13">
    <source>
        <dbReference type="ARBA" id="ARBA00049541"/>
    </source>
</evidence>
<keyword evidence="7 15" id="KW-0808">Transferase</keyword>
<dbReference type="InterPro" id="IPR014031">
    <property type="entry name" value="Ketoacyl_synth_C"/>
</dbReference>
<evidence type="ECO:0000259" key="18">
    <source>
        <dbReference type="PROSITE" id="PS52004"/>
    </source>
</evidence>
<keyword evidence="9" id="KW-0809">Transit peptide</keyword>
<gene>
    <name evidence="19" type="ORF">QVD17_33184</name>
</gene>
<evidence type="ECO:0000256" key="3">
    <source>
        <dbReference type="ARBA" id="ARBA00011738"/>
    </source>
</evidence>
<evidence type="ECO:0000256" key="11">
    <source>
        <dbReference type="ARBA" id="ARBA00023160"/>
    </source>
</evidence>
<dbReference type="FunFam" id="3.40.47.10:FF:000027">
    <property type="entry name" value="3-oxoacyl-[acyl-carrier-protein] synthase 2"/>
    <property type="match status" value="1"/>
</dbReference>
<dbReference type="InterPro" id="IPR000794">
    <property type="entry name" value="Beta-ketoacyl_synthase"/>
</dbReference>
<evidence type="ECO:0000313" key="19">
    <source>
        <dbReference type="EMBL" id="KAK1412166.1"/>
    </source>
</evidence>
<evidence type="ECO:0000256" key="1">
    <source>
        <dbReference type="ARBA" id="ARBA00004229"/>
    </source>
</evidence>
<dbReference type="EMBL" id="JAUHHV010000009">
    <property type="protein sequence ID" value="KAK1412166.1"/>
    <property type="molecule type" value="Genomic_DNA"/>
</dbReference>
<dbReference type="AlphaFoldDB" id="A0AAD8K0N5"/>
<dbReference type="InterPro" id="IPR014030">
    <property type="entry name" value="Ketoacyl_synth_N"/>
</dbReference>
<comment type="function">
    <text evidence="14">Catalyzes the condensation reaction of fatty acid synthesis by the addition to an acyl acceptor of two carbons from malonyl-ACP. Specific for elongation from C-10 to unsaturated C-16 and C-18 fatty acids.</text>
</comment>
<dbReference type="GO" id="GO:0004315">
    <property type="term" value="F:3-oxoacyl-[acyl-carrier-protein] synthase activity"/>
    <property type="evidence" value="ECO:0007669"/>
    <property type="project" value="UniProtKB-EC"/>
</dbReference>
<keyword evidence="10" id="KW-0443">Lipid metabolism</keyword>
<keyword evidence="4 15" id="KW-0444">Lipid biosynthesis</keyword>
<dbReference type="PIRSF" id="PIRSF000447">
    <property type="entry name" value="KAS_II"/>
    <property type="match status" value="1"/>
</dbReference>
<comment type="subcellular location">
    <subcellularLocation>
        <location evidence="1">Plastid</location>
        <location evidence="1">Chloroplast</location>
    </subcellularLocation>
</comment>
<dbReference type="InterPro" id="IPR020841">
    <property type="entry name" value="PKS_Beta-ketoAc_synthase_dom"/>
</dbReference>
<evidence type="ECO:0000256" key="6">
    <source>
        <dbReference type="ARBA" id="ARBA00022640"/>
    </source>
</evidence>
<feature type="active site" description="For beta-ketoacyl synthase activity" evidence="16">
    <location>
        <position position="213"/>
    </location>
</feature>
<dbReference type="Pfam" id="PF00109">
    <property type="entry name" value="ketoacyl-synt"/>
    <property type="match status" value="1"/>
</dbReference>
<evidence type="ECO:0000256" key="8">
    <source>
        <dbReference type="ARBA" id="ARBA00022832"/>
    </source>
</evidence>
<organism evidence="19 20">
    <name type="scientific">Tagetes erecta</name>
    <name type="common">African marigold</name>
    <dbReference type="NCBI Taxonomy" id="13708"/>
    <lineage>
        <taxon>Eukaryota</taxon>
        <taxon>Viridiplantae</taxon>
        <taxon>Streptophyta</taxon>
        <taxon>Embryophyta</taxon>
        <taxon>Tracheophyta</taxon>
        <taxon>Spermatophyta</taxon>
        <taxon>Magnoliopsida</taxon>
        <taxon>eudicotyledons</taxon>
        <taxon>Gunneridae</taxon>
        <taxon>Pentapetalae</taxon>
        <taxon>asterids</taxon>
        <taxon>campanulids</taxon>
        <taxon>Asterales</taxon>
        <taxon>Asteraceae</taxon>
        <taxon>Asteroideae</taxon>
        <taxon>Heliantheae alliance</taxon>
        <taxon>Tageteae</taxon>
        <taxon>Tagetes</taxon>
    </lineage>
</organism>
<accession>A0AAD8K0N5</accession>
<keyword evidence="8" id="KW-0276">Fatty acid metabolism</keyword>
<evidence type="ECO:0000256" key="2">
    <source>
        <dbReference type="ARBA" id="ARBA00008467"/>
    </source>
</evidence>
<dbReference type="PROSITE" id="PS00606">
    <property type="entry name" value="KS3_1"/>
    <property type="match status" value="1"/>
</dbReference>
<evidence type="ECO:0000256" key="4">
    <source>
        <dbReference type="ARBA" id="ARBA00022516"/>
    </source>
</evidence>
<dbReference type="SUPFAM" id="SSF53901">
    <property type="entry name" value="Thiolase-like"/>
    <property type="match status" value="2"/>
</dbReference>
<comment type="catalytic activity">
    <reaction evidence="13">
        <text>a fatty acyl-[ACP] + malonyl-[ACP] + H(+) = a 3-oxoacyl-[ACP] + holo-[ACP] + CO2</text>
        <dbReference type="Rhea" id="RHEA:22836"/>
        <dbReference type="Rhea" id="RHEA-COMP:9623"/>
        <dbReference type="Rhea" id="RHEA-COMP:9685"/>
        <dbReference type="Rhea" id="RHEA-COMP:9916"/>
        <dbReference type="Rhea" id="RHEA-COMP:14125"/>
        <dbReference type="ChEBI" id="CHEBI:15378"/>
        <dbReference type="ChEBI" id="CHEBI:16526"/>
        <dbReference type="ChEBI" id="CHEBI:64479"/>
        <dbReference type="ChEBI" id="CHEBI:78449"/>
        <dbReference type="ChEBI" id="CHEBI:78776"/>
        <dbReference type="ChEBI" id="CHEBI:138651"/>
        <dbReference type="EC" id="2.3.1.41"/>
    </reaction>
</comment>
<keyword evidence="6" id="KW-0934">Plastid</keyword>
<dbReference type="InterPro" id="IPR018201">
    <property type="entry name" value="Ketoacyl_synth_AS"/>
</dbReference>
<proteinExistence type="inferred from homology"/>
<dbReference type="PANTHER" id="PTHR11712:SF336">
    <property type="entry name" value="3-OXOACYL-[ACYL-CARRIER-PROTEIN] SYNTHASE, MITOCHONDRIAL"/>
    <property type="match status" value="1"/>
</dbReference>
<feature type="domain" description="Ketosynthase family 3 (KS3)" evidence="18">
    <location>
        <begin position="48"/>
        <end position="419"/>
    </location>
</feature>
<protein>
    <recommendedName>
        <fullName evidence="15">3-oxoacyl-[acyl-carrier-protein] synthase</fullName>
    </recommendedName>
</protein>
<dbReference type="InterPro" id="IPR016039">
    <property type="entry name" value="Thiolase-like"/>
</dbReference>
<dbReference type="GO" id="GO:0005739">
    <property type="term" value="C:mitochondrion"/>
    <property type="evidence" value="ECO:0007669"/>
    <property type="project" value="TreeGrafter"/>
</dbReference>
<evidence type="ECO:0000256" key="10">
    <source>
        <dbReference type="ARBA" id="ARBA00023098"/>
    </source>
</evidence>
<keyword evidence="20" id="KW-1185">Reference proteome</keyword>
<evidence type="ECO:0000256" key="5">
    <source>
        <dbReference type="ARBA" id="ARBA00022528"/>
    </source>
</evidence>
<comment type="subunit">
    <text evidence="3">Homodimer.</text>
</comment>
<dbReference type="Gene3D" id="3.40.47.10">
    <property type="match status" value="1"/>
</dbReference>
<keyword evidence="11 15" id="KW-0275">Fatty acid biosynthesis</keyword>
<dbReference type="Pfam" id="PF02801">
    <property type="entry name" value="Ketoacyl-synt_C"/>
    <property type="match status" value="1"/>
</dbReference>
<dbReference type="GO" id="GO:0006633">
    <property type="term" value="P:fatty acid biosynthetic process"/>
    <property type="evidence" value="ECO:0007669"/>
    <property type="project" value="UniProtKB-KW"/>
</dbReference>
<evidence type="ECO:0000256" key="12">
    <source>
        <dbReference type="ARBA" id="ARBA00023315"/>
    </source>
</evidence>
<dbReference type="GO" id="GO:0009507">
    <property type="term" value="C:chloroplast"/>
    <property type="evidence" value="ECO:0007669"/>
    <property type="project" value="UniProtKB-SubCell"/>
</dbReference>
<evidence type="ECO:0000256" key="7">
    <source>
        <dbReference type="ARBA" id="ARBA00022679"/>
    </source>
</evidence>
<evidence type="ECO:0000256" key="9">
    <source>
        <dbReference type="ARBA" id="ARBA00022946"/>
    </source>
</evidence>
<reference evidence="19" key="1">
    <citation type="journal article" date="2023" name="bioRxiv">
        <title>Improved chromosome-level genome assembly for marigold (Tagetes erecta).</title>
        <authorList>
            <person name="Jiang F."/>
            <person name="Yuan L."/>
            <person name="Wang S."/>
            <person name="Wang H."/>
            <person name="Xu D."/>
            <person name="Wang A."/>
            <person name="Fan W."/>
        </authorList>
    </citation>
    <scope>NUCLEOTIDE SEQUENCE</scope>
    <source>
        <strain evidence="19">WSJ</strain>
        <tissue evidence="19">Leaf</tissue>
    </source>
</reference>
<sequence length="419" mass="45355">MQAQPILLSIPLRVSLLRLRHHSFPTNVESTRAFVMSMAAPRREKDPKKRVVITGMGVVSVFGNDVDTYYDKLLAGESGIGFIDKFDVSEFPSRFAGQIRGFTSDGYIDGENDKRLDDCQRYCIVAGIKALEHAHLGGHKLSKIDKERAGVLVGCGLGCVTVFSDAIRNLIEKGYRKMTLPFVNPYTISNTGSAFLATDLGFTGPNYSISTACATSNTCFYAAANHIRRGEANVMIAGGTEAIITPLMFGSFVMCRALSQRNGDPETASRPWDKDRDGFVMGEGAGVLVMESLEHAMKRGAPIIAEYLGGAVNCDAYHTTNPRSDGLVNSYCIQSSLEDAGVSSEEVNYINAHATSTLVGDRAEVNAIKKSMIGHCQGAAGALEAIATVKVIQTGWLHPTINQFLRLNTTLFTYQVDGI</sequence>
<dbReference type="PANTHER" id="PTHR11712">
    <property type="entry name" value="POLYKETIDE SYNTHASE-RELATED"/>
    <property type="match status" value="1"/>
</dbReference>
<dbReference type="CDD" id="cd00834">
    <property type="entry name" value="KAS_I_II"/>
    <property type="match status" value="1"/>
</dbReference>
<name>A0AAD8K0N5_TARER</name>
<dbReference type="SMART" id="SM00825">
    <property type="entry name" value="PKS_KS"/>
    <property type="match status" value="1"/>
</dbReference>
<evidence type="ECO:0000256" key="17">
    <source>
        <dbReference type="RuleBase" id="RU003694"/>
    </source>
</evidence>
<keyword evidence="5" id="KW-0150">Chloroplast</keyword>
<dbReference type="Proteomes" id="UP001229421">
    <property type="component" value="Unassembled WGS sequence"/>
</dbReference>